<keyword evidence="3" id="KW-1185">Reference proteome</keyword>
<feature type="compositionally biased region" description="Polar residues" evidence="1">
    <location>
        <begin position="200"/>
        <end position="209"/>
    </location>
</feature>
<dbReference type="AlphaFoldDB" id="A0A8H7QKU4"/>
<evidence type="ECO:0000256" key="1">
    <source>
        <dbReference type="SAM" id="MobiDB-lite"/>
    </source>
</evidence>
<gene>
    <name evidence="2" type="ORF">INT47_003062</name>
</gene>
<feature type="region of interest" description="Disordered" evidence="1">
    <location>
        <begin position="76"/>
        <end position="108"/>
    </location>
</feature>
<dbReference type="OrthoDB" id="2290890at2759"/>
<feature type="compositionally biased region" description="Acidic residues" evidence="1">
    <location>
        <begin position="414"/>
        <end position="425"/>
    </location>
</feature>
<feature type="compositionally biased region" description="Polar residues" evidence="1">
    <location>
        <begin position="399"/>
        <end position="413"/>
    </location>
</feature>
<reference evidence="2" key="1">
    <citation type="submission" date="2020-12" db="EMBL/GenBank/DDBJ databases">
        <title>Metabolic potential, ecology and presence of endohyphal bacteria is reflected in genomic diversity of Mucoromycotina.</title>
        <authorList>
            <person name="Muszewska A."/>
            <person name="Okrasinska A."/>
            <person name="Steczkiewicz K."/>
            <person name="Drgas O."/>
            <person name="Orlowska M."/>
            <person name="Perlinska-Lenart U."/>
            <person name="Aleksandrzak-Piekarczyk T."/>
            <person name="Szatraj K."/>
            <person name="Zielenkiewicz U."/>
            <person name="Pilsyk S."/>
            <person name="Malc E."/>
            <person name="Mieczkowski P."/>
            <person name="Kruszewska J.S."/>
            <person name="Biernat P."/>
            <person name="Pawlowska J."/>
        </authorList>
    </citation>
    <scope>NUCLEOTIDE SEQUENCE</scope>
    <source>
        <strain evidence="2">WA0000017839</strain>
    </source>
</reference>
<feature type="region of interest" description="Disordered" evidence="1">
    <location>
        <begin position="200"/>
        <end position="252"/>
    </location>
</feature>
<comment type="caution">
    <text evidence="2">The sequence shown here is derived from an EMBL/GenBank/DDBJ whole genome shotgun (WGS) entry which is preliminary data.</text>
</comment>
<dbReference type="Proteomes" id="UP000603453">
    <property type="component" value="Unassembled WGS sequence"/>
</dbReference>
<evidence type="ECO:0000313" key="2">
    <source>
        <dbReference type="EMBL" id="KAG2194119.1"/>
    </source>
</evidence>
<accession>A0A8H7QKU4</accession>
<dbReference type="EMBL" id="JAEPRD010000205">
    <property type="protein sequence ID" value="KAG2194119.1"/>
    <property type="molecule type" value="Genomic_DNA"/>
</dbReference>
<evidence type="ECO:0000313" key="3">
    <source>
        <dbReference type="Proteomes" id="UP000603453"/>
    </source>
</evidence>
<name>A0A8H7QKU4_9FUNG</name>
<organism evidence="2 3">
    <name type="scientific">Mucor saturninus</name>
    <dbReference type="NCBI Taxonomy" id="64648"/>
    <lineage>
        <taxon>Eukaryota</taxon>
        <taxon>Fungi</taxon>
        <taxon>Fungi incertae sedis</taxon>
        <taxon>Mucoromycota</taxon>
        <taxon>Mucoromycotina</taxon>
        <taxon>Mucoromycetes</taxon>
        <taxon>Mucorales</taxon>
        <taxon>Mucorineae</taxon>
        <taxon>Mucoraceae</taxon>
        <taxon>Mucor</taxon>
    </lineage>
</organism>
<sequence length="425" mass="48387">MNNRYSLLGQEDPDYYMLQPTTSSPTSSSSSPIVTTMETAPMVTTGMQINSIAPMHWQPIAFPFDQQQHMAWANTHPQQHQHSYFQHHHPQQQLQHHPHYQQQLQQQQQFQQQHQQQLQLQQQQQQQHHQDLWTSQLNMQEQDYYHHEPYPLFPQEQVHYFSPPTAIQPLPPLQPLPTTAVPDTHIPASLAARETRVDMANQTKSSPNVTPIPSPTTSSSKRKRDKGGGGEGTTKRSKGNANETAEEDAEGGVDTRLKGNLKAVDHLERELSYLGGDIATILILLDSLRNAFLADIAPSTGTSSERRAPTLPSISSFDSRISPSQLEVEEEGSRRPTIVQDNTRRPSRMIAQNPEMEREMRTAYDELWHQTRQLEKKVESLEVKSKYANILDMKKQEECNSPTNSDALSSSVLSEEEFDDDYLSK</sequence>
<feature type="region of interest" description="Disordered" evidence="1">
    <location>
        <begin position="10"/>
        <end position="33"/>
    </location>
</feature>
<proteinExistence type="predicted"/>
<feature type="region of interest" description="Disordered" evidence="1">
    <location>
        <begin position="393"/>
        <end position="425"/>
    </location>
</feature>
<feature type="region of interest" description="Disordered" evidence="1">
    <location>
        <begin position="299"/>
        <end position="335"/>
    </location>
</feature>
<feature type="compositionally biased region" description="Low complexity" evidence="1">
    <location>
        <begin position="312"/>
        <end position="324"/>
    </location>
</feature>
<feature type="compositionally biased region" description="Low complexity" evidence="1">
    <location>
        <begin position="20"/>
        <end position="32"/>
    </location>
</feature>
<feature type="compositionally biased region" description="Low complexity" evidence="1">
    <location>
        <begin position="91"/>
        <end position="108"/>
    </location>
</feature>
<protein>
    <submittedName>
        <fullName evidence="2">Uncharacterized protein</fullName>
    </submittedName>
</protein>